<name>F0ZRT3_DICPU</name>
<protein>
    <submittedName>
        <fullName evidence="2">Uncharacterized protein</fullName>
    </submittedName>
</protein>
<dbReference type="KEGG" id="dpp:DICPUDRAFT_80875"/>
<dbReference type="FunCoup" id="F0ZRT3">
    <property type="interactions" value="937"/>
</dbReference>
<dbReference type="PANTHER" id="PTHR31550:SF2">
    <property type="entry name" value="ANKYRIN REPEAT PROTEIN-RELATED"/>
    <property type="match status" value="1"/>
</dbReference>
<evidence type="ECO:0000256" key="1">
    <source>
        <dbReference type="SAM" id="MobiDB-lite"/>
    </source>
</evidence>
<dbReference type="InParanoid" id="F0ZRT3"/>
<dbReference type="PANTHER" id="PTHR31550">
    <property type="entry name" value="ANKYRIN REPEAT PROTEIN-RELATED-RELATED"/>
    <property type="match status" value="1"/>
</dbReference>
<reference evidence="3" key="1">
    <citation type="journal article" date="2011" name="Genome Biol.">
        <title>Comparative genomics of the social amoebae Dictyostelium discoideum and Dictyostelium purpureum.</title>
        <authorList>
            <consortium name="US DOE Joint Genome Institute (JGI-PGF)"/>
            <person name="Sucgang R."/>
            <person name="Kuo A."/>
            <person name="Tian X."/>
            <person name="Salerno W."/>
            <person name="Parikh A."/>
            <person name="Feasley C.L."/>
            <person name="Dalin E."/>
            <person name="Tu H."/>
            <person name="Huang E."/>
            <person name="Barry K."/>
            <person name="Lindquist E."/>
            <person name="Shapiro H."/>
            <person name="Bruce D."/>
            <person name="Schmutz J."/>
            <person name="Salamov A."/>
            <person name="Fey P."/>
            <person name="Gaudet P."/>
            <person name="Anjard C."/>
            <person name="Babu M.M."/>
            <person name="Basu S."/>
            <person name="Bushmanova Y."/>
            <person name="van der Wel H."/>
            <person name="Katoh-Kurasawa M."/>
            <person name="Dinh C."/>
            <person name="Coutinho P.M."/>
            <person name="Saito T."/>
            <person name="Elias M."/>
            <person name="Schaap P."/>
            <person name="Kay R.R."/>
            <person name="Henrissat B."/>
            <person name="Eichinger L."/>
            <person name="Rivero F."/>
            <person name="Putnam N.H."/>
            <person name="West C.M."/>
            <person name="Loomis W.F."/>
            <person name="Chisholm R.L."/>
            <person name="Shaulsky G."/>
            <person name="Strassmann J.E."/>
            <person name="Queller D.C."/>
            <person name="Kuspa A."/>
            <person name="Grigoriev I.V."/>
        </authorList>
    </citation>
    <scope>NUCLEOTIDE SEQUENCE [LARGE SCALE GENOMIC DNA]</scope>
    <source>
        <strain evidence="3">QSDP1</strain>
    </source>
</reference>
<proteinExistence type="predicted"/>
<dbReference type="EMBL" id="GL871146">
    <property type="protein sequence ID" value="EGC33348.1"/>
    <property type="molecule type" value="Genomic_DNA"/>
</dbReference>
<dbReference type="AlphaFoldDB" id="F0ZRT3"/>
<evidence type="ECO:0000313" key="2">
    <source>
        <dbReference type="EMBL" id="EGC33348.1"/>
    </source>
</evidence>
<accession>F0ZRT3</accession>
<feature type="compositionally biased region" description="Polar residues" evidence="1">
    <location>
        <begin position="219"/>
        <end position="244"/>
    </location>
</feature>
<dbReference type="VEuPathDB" id="AmoebaDB:DICPUDRAFT_80875"/>
<evidence type="ECO:0000313" key="3">
    <source>
        <dbReference type="Proteomes" id="UP000001064"/>
    </source>
</evidence>
<feature type="region of interest" description="Disordered" evidence="1">
    <location>
        <begin position="216"/>
        <end position="244"/>
    </location>
</feature>
<dbReference type="Proteomes" id="UP000001064">
    <property type="component" value="Unassembled WGS sequence"/>
</dbReference>
<organism evidence="2 3">
    <name type="scientific">Dictyostelium purpureum</name>
    <name type="common">Slime mold</name>
    <dbReference type="NCBI Taxonomy" id="5786"/>
    <lineage>
        <taxon>Eukaryota</taxon>
        <taxon>Amoebozoa</taxon>
        <taxon>Evosea</taxon>
        <taxon>Eumycetozoa</taxon>
        <taxon>Dictyostelia</taxon>
        <taxon>Dictyosteliales</taxon>
        <taxon>Dictyosteliaceae</taxon>
        <taxon>Dictyostelium</taxon>
    </lineage>
</organism>
<dbReference type="RefSeq" id="XP_003290133.1">
    <property type="nucleotide sequence ID" value="XM_003290085.1"/>
</dbReference>
<dbReference type="GeneID" id="10504482"/>
<dbReference type="OrthoDB" id="24325at2759"/>
<sequence>MNKIDNNIDNSNKNNNYNNNNNNNIDNNDQNEKLFWSVFRNYFLFNAIFDFIRIKKFRCEYTCIPLHSMDYLIDNNLIEVLKYRVLSSKFLLFNTKGDKRRIYKHKKLFSAISSKIKDHKFYRNLFVNNLNLYIQYDFEKLLDAIYENDNLVAITSLYKSYENIIEQCRLYSIDMIAIQFDKYLLDYHSIKVSNFILKKFYNHPRNNINYLKEQKQKETNFNNNKDPQTVYGTSSRKQNPQFNNNDTRILTSEIVWNSIMNVISKDRAIILLEQQLINQDIANNSNSNNNNNKSLTNNPYFEFVNKLNWAKISSRYFKFLNSVINDISIPPPTQNFKFFSPQSWRDLMGTLFSHDPFELNFKVKWLFEACKTIQSLNFYNHEKECIEIIKKNGGGVLRINYLLSKEELNEMVFSTYELNQTINEINLKDNFNQKVLKLVRAYLEAGKLSILYKRNIGYYSIFGNDDFQKIDFTTILNNNNNNSNSNNNLFPINKNLFLNSFKYGKFELLNEYLIRTNDKEPANSIISTIQEELAKENSILFKYCNNFENQIQFLNNCYNLIINESIKPTHKINANFIFSLIIPTDNTTLINESFKIFKDLIINSSNNNNSYKTITSIENNYKNLFLYIKSSPALICLLDLFNNNNYNNTVSKELFNYQTWYFNGRLDLLSLYINKLNEKLKFLSLKDCGFKLSSKQYENYLSAIKYSLQRKDQFEISLSAIKDTILQTNYCKNNNVERFTTSKDIEIIKYLIENTKESYKPIEMVNHSNDAINMPIANFYSWLFKERSNDIENGRCQISKPELVLLQYYSNNLDFFYQSKLIPDIKLVIEAIASSGDFKSLGKLFDSSNILLQKVAENRQILVKSFVKLGDHRVVEYFDWENKFYNKTLVKLIFYNDHISLALEVFRSTFYSNGVTSLTFFSRNINKHSKLDYKKIYLECLRIQKPI</sequence>
<gene>
    <name evidence="2" type="ORF">DICPUDRAFT_80875</name>
</gene>
<keyword evidence="3" id="KW-1185">Reference proteome</keyword>
<feature type="region of interest" description="Disordered" evidence="1">
    <location>
        <begin position="1"/>
        <end position="24"/>
    </location>
</feature>